<evidence type="ECO:0000256" key="1">
    <source>
        <dbReference type="ARBA" id="ARBA00004514"/>
    </source>
</evidence>
<feature type="non-terminal residue" evidence="4">
    <location>
        <position position="153"/>
    </location>
</feature>
<dbReference type="PROSITE" id="PS50053">
    <property type="entry name" value="UBIQUITIN_2"/>
    <property type="match status" value="1"/>
</dbReference>
<comment type="subcellular location">
    <subcellularLocation>
        <location evidence="1">Cytoplasm</location>
        <location evidence="1">Cytosol</location>
    </subcellularLocation>
</comment>
<dbReference type="Pfam" id="PF00240">
    <property type="entry name" value="ubiquitin"/>
    <property type="match status" value="1"/>
</dbReference>
<dbReference type="CDD" id="cd17039">
    <property type="entry name" value="Ubl_ubiquitin_like"/>
    <property type="match status" value="1"/>
</dbReference>
<feature type="domain" description="Ubiquitin-like" evidence="3">
    <location>
        <begin position="4"/>
        <end position="79"/>
    </location>
</feature>
<keyword evidence="2" id="KW-0963">Cytoplasm</keyword>
<evidence type="ECO:0000256" key="2">
    <source>
        <dbReference type="ARBA" id="ARBA00022490"/>
    </source>
</evidence>
<dbReference type="GO" id="GO:0071816">
    <property type="term" value="P:tail-anchored membrane protein insertion into ER membrane"/>
    <property type="evidence" value="ECO:0007669"/>
    <property type="project" value="TreeGrafter"/>
</dbReference>
<accession>X0TLR2</accession>
<comment type="caution">
    <text evidence="4">The sequence shown here is derived from an EMBL/GenBank/DDBJ whole genome shotgun (WGS) entry which is preliminary data.</text>
</comment>
<dbReference type="AlphaFoldDB" id="X0TLR2"/>
<proteinExistence type="predicted"/>
<evidence type="ECO:0000259" key="3">
    <source>
        <dbReference type="PROSITE" id="PS50053"/>
    </source>
</evidence>
<dbReference type="SUPFAM" id="SSF54236">
    <property type="entry name" value="Ubiquitin-like"/>
    <property type="match status" value="1"/>
</dbReference>
<reference evidence="4" key="1">
    <citation type="journal article" date="2014" name="Front. Microbiol.">
        <title>High frequency of phylogenetically diverse reductive dehalogenase-homologous genes in deep subseafloor sedimentary metagenomes.</title>
        <authorList>
            <person name="Kawai M."/>
            <person name="Futagami T."/>
            <person name="Toyoda A."/>
            <person name="Takaki Y."/>
            <person name="Nishi S."/>
            <person name="Hori S."/>
            <person name="Arai W."/>
            <person name="Tsubouchi T."/>
            <person name="Morono Y."/>
            <person name="Uchiyama I."/>
            <person name="Ito T."/>
            <person name="Fujiyama A."/>
            <person name="Inagaki F."/>
            <person name="Takami H."/>
        </authorList>
    </citation>
    <scope>NUCLEOTIDE SEQUENCE</scope>
    <source>
        <strain evidence="4">Expedition CK06-06</strain>
    </source>
</reference>
<dbReference type="InterPro" id="IPR000626">
    <property type="entry name" value="Ubiquitin-like_dom"/>
</dbReference>
<protein>
    <recommendedName>
        <fullName evidence="3">Ubiquitin-like domain-containing protein</fullName>
    </recommendedName>
</protein>
<dbReference type="InterPro" id="IPR032675">
    <property type="entry name" value="LRR_dom_sf"/>
</dbReference>
<dbReference type="GO" id="GO:0071818">
    <property type="term" value="C:BAT3 complex"/>
    <property type="evidence" value="ECO:0007669"/>
    <property type="project" value="TreeGrafter"/>
</dbReference>
<dbReference type="GO" id="GO:0006620">
    <property type="term" value="P:post-translational protein targeting to endoplasmic reticulum membrane"/>
    <property type="evidence" value="ECO:0007669"/>
    <property type="project" value="InterPro"/>
</dbReference>
<evidence type="ECO:0000313" key="4">
    <source>
        <dbReference type="EMBL" id="GAF77015.1"/>
    </source>
</evidence>
<dbReference type="SUPFAM" id="SSF52058">
    <property type="entry name" value="L domain-like"/>
    <property type="match status" value="1"/>
</dbReference>
<dbReference type="PANTHER" id="PTHR46555:SF1">
    <property type="entry name" value="UBIQUITIN-LIKE PROTEIN 4A"/>
    <property type="match status" value="1"/>
</dbReference>
<gene>
    <name evidence="4" type="ORF">S01H1_15882</name>
</gene>
<dbReference type="EMBL" id="BARS01008316">
    <property type="protein sequence ID" value="GAF77015.1"/>
    <property type="molecule type" value="Genomic_DNA"/>
</dbReference>
<organism evidence="4">
    <name type="scientific">marine sediment metagenome</name>
    <dbReference type="NCBI Taxonomy" id="412755"/>
    <lineage>
        <taxon>unclassified sequences</taxon>
        <taxon>metagenomes</taxon>
        <taxon>ecological metagenomes</taxon>
    </lineage>
</organism>
<name>X0TLR2_9ZZZZ</name>
<dbReference type="Gene3D" id="3.80.10.10">
    <property type="entry name" value="Ribonuclease Inhibitor"/>
    <property type="match status" value="1"/>
</dbReference>
<dbReference type="Gene3D" id="3.10.20.90">
    <property type="entry name" value="Phosphatidylinositol 3-kinase Catalytic Subunit, Chain A, domain 1"/>
    <property type="match status" value="1"/>
</dbReference>
<dbReference type="GO" id="GO:0051087">
    <property type="term" value="F:protein-folding chaperone binding"/>
    <property type="evidence" value="ECO:0007669"/>
    <property type="project" value="TreeGrafter"/>
</dbReference>
<dbReference type="InterPro" id="IPR029071">
    <property type="entry name" value="Ubiquitin-like_domsf"/>
</dbReference>
<dbReference type="SMART" id="SM00213">
    <property type="entry name" value="UBQ"/>
    <property type="match status" value="1"/>
</dbReference>
<sequence>MSNLQIYVNGITGETVTISCLSDVKIRDLKDLISKKIKIDVYMVRLLFKNRELEDDLFLNEYGITNETTLYYMIKLNEEVEILMELKRYWNLNNNWSRDIHLSEWNGIEVHEGSDEKFIVKELNLYNNQLEEVLPKVIGNLINLQRLLLSNNQ</sequence>
<dbReference type="PANTHER" id="PTHR46555">
    <property type="entry name" value="UBIQUITIN-LIKE PROTEIN 4A"/>
    <property type="match status" value="1"/>
</dbReference>
<dbReference type="InterPro" id="IPR047154">
    <property type="entry name" value="UBL4A-like"/>
</dbReference>